<accession>A0ABD5R941</accession>
<gene>
    <name evidence="2" type="ORF">ACFPJ5_05425</name>
</gene>
<evidence type="ECO:0000313" key="2">
    <source>
        <dbReference type="EMBL" id="MFC5366371.1"/>
    </source>
</evidence>
<reference evidence="2 3" key="1">
    <citation type="journal article" date="2019" name="Int. J. Syst. Evol. Microbiol.">
        <title>The Global Catalogue of Microorganisms (GCM) 10K type strain sequencing project: providing services to taxonomists for standard genome sequencing and annotation.</title>
        <authorList>
            <consortium name="The Broad Institute Genomics Platform"/>
            <consortium name="The Broad Institute Genome Sequencing Center for Infectious Disease"/>
            <person name="Wu L."/>
            <person name="Ma J."/>
        </authorList>
    </citation>
    <scope>NUCLEOTIDE SEQUENCE [LARGE SCALE GENOMIC DNA]</scope>
    <source>
        <strain evidence="2 3">CGMCC 1.12237</strain>
    </source>
</reference>
<name>A0ABD5R941_9EURY</name>
<comment type="caution">
    <text evidence="2">The sequence shown here is derived from an EMBL/GenBank/DDBJ whole genome shotgun (WGS) entry which is preliminary data.</text>
</comment>
<sequence length="116" mass="12901">MPADEVDFDVSLRDGRTEITLEGQQDAIVVVRSESGERIYLPPDGFEETPTTQGESPYEGVRSESSYQRAEQSPYESSQQSSYGAGRNSPGIHPTRTGYRIVHPEPVTDLRLLRAD</sequence>
<dbReference type="Pfam" id="PF24350">
    <property type="entry name" value="DUF7510"/>
    <property type="match status" value="1"/>
</dbReference>
<proteinExistence type="predicted"/>
<evidence type="ECO:0000313" key="3">
    <source>
        <dbReference type="Proteomes" id="UP001596201"/>
    </source>
</evidence>
<dbReference type="InterPro" id="IPR055932">
    <property type="entry name" value="DUF7510"/>
</dbReference>
<feature type="compositionally biased region" description="Basic and acidic residues" evidence="1">
    <location>
        <begin position="102"/>
        <end position="116"/>
    </location>
</feature>
<dbReference type="AlphaFoldDB" id="A0ABD5R941"/>
<feature type="region of interest" description="Disordered" evidence="1">
    <location>
        <begin position="36"/>
        <end position="116"/>
    </location>
</feature>
<protein>
    <submittedName>
        <fullName evidence="2">Uncharacterized protein</fullName>
    </submittedName>
</protein>
<dbReference type="Proteomes" id="UP001596201">
    <property type="component" value="Unassembled WGS sequence"/>
</dbReference>
<organism evidence="2 3">
    <name type="scientific">Salinirubrum litoreum</name>
    <dbReference type="NCBI Taxonomy" id="1126234"/>
    <lineage>
        <taxon>Archaea</taxon>
        <taxon>Methanobacteriati</taxon>
        <taxon>Methanobacteriota</taxon>
        <taxon>Stenosarchaea group</taxon>
        <taxon>Halobacteria</taxon>
        <taxon>Halobacteriales</taxon>
        <taxon>Haloferacaceae</taxon>
        <taxon>Salinirubrum</taxon>
    </lineage>
</organism>
<evidence type="ECO:0000256" key="1">
    <source>
        <dbReference type="SAM" id="MobiDB-lite"/>
    </source>
</evidence>
<dbReference type="EMBL" id="JBHSKX010000001">
    <property type="protein sequence ID" value="MFC5366371.1"/>
    <property type="molecule type" value="Genomic_DNA"/>
</dbReference>
<keyword evidence="3" id="KW-1185">Reference proteome</keyword>
<feature type="compositionally biased region" description="Low complexity" evidence="1">
    <location>
        <begin position="71"/>
        <end position="83"/>
    </location>
</feature>
<dbReference type="RefSeq" id="WP_227228279.1">
    <property type="nucleotide sequence ID" value="NZ_JAJCVJ010000001.1"/>
</dbReference>